<name>A0A1F6XN98_9BACT</name>
<keyword evidence="1" id="KW-0472">Membrane</keyword>
<evidence type="ECO:0000313" key="2">
    <source>
        <dbReference type="EMBL" id="OGI95563.1"/>
    </source>
</evidence>
<feature type="transmembrane region" description="Helical" evidence="1">
    <location>
        <begin position="28"/>
        <end position="51"/>
    </location>
</feature>
<sequence length="178" mass="19343">MMKIFSKNKGFTPTPFKRKGVSLRSRRGFMVIEILVAVSIITASILAAMTVTQKSIHVSRQAFHTTQAAFLLEEGAEAMRIARDNAWSNISALTVGANYYPTFSGGTWTLSAVANTVGIFTRTVVLADVKRDNTTKDITSSSGTVDVGTKLVTVTVSWMEGGTTVAKTLEFYIMDIFS</sequence>
<gene>
    <name evidence="2" type="ORF">A2917_03360</name>
</gene>
<evidence type="ECO:0008006" key="4">
    <source>
        <dbReference type="Google" id="ProtNLM"/>
    </source>
</evidence>
<dbReference type="AlphaFoldDB" id="A0A1F6XN98"/>
<accession>A0A1F6XN98</accession>
<proteinExistence type="predicted"/>
<organism evidence="2 3">
    <name type="scientific">Candidatus Nomurabacteria bacterium RIFCSPLOWO2_01_FULL_42_17</name>
    <dbReference type="NCBI Taxonomy" id="1801780"/>
    <lineage>
        <taxon>Bacteria</taxon>
        <taxon>Candidatus Nomuraibacteriota</taxon>
    </lineage>
</organism>
<dbReference type="EMBL" id="MFVE01000005">
    <property type="protein sequence ID" value="OGI95563.1"/>
    <property type="molecule type" value="Genomic_DNA"/>
</dbReference>
<dbReference type="Proteomes" id="UP000178104">
    <property type="component" value="Unassembled WGS sequence"/>
</dbReference>
<dbReference type="STRING" id="1801780.A2917_03360"/>
<protein>
    <recommendedName>
        <fullName evidence="4">Type II secretion system protein GspI C-terminal domain-containing protein</fullName>
    </recommendedName>
</protein>
<reference evidence="2 3" key="1">
    <citation type="journal article" date="2016" name="Nat. Commun.">
        <title>Thousands of microbial genomes shed light on interconnected biogeochemical processes in an aquifer system.</title>
        <authorList>
            <person name="Anantharaman K."/>
            <person name="Brown C.T."/>
            <person name="Hug L.A."/>
            <person name="Sharon I."/>
            <person name="Castelle C.J."/>
            <person name="Probst A.J."/>
            <person name="Thomas B.C."/>
            <person name="Singh A."/>
            <person name="Wilkins M.J."/>
            <person name="Karaoz U."/>
            <person name="Brodie E.L."/>
            <person name="Williams K.H."/>
            <person name="Hubbard S.S."/>
            <person name="Banfield J.F."/>
        </authorList>
    </citation>
    <scope>NUCLEOTIDE SEQUENCE [LARGE SCALE GENOMIC DNA]</scope>
</reference>
<comment type="caution">
    <text evidence="2">The sequence shown here is derived from an EMBL/GenBank/DDBJ whole genome shotgun (WGS) entry which is preliminary data.</text>
</comment>
<evidence type="ECO:0000256" key="1">
    <source>
        <dbReference type="SAM" id="Phobius"/>
    </source>
</evidence>
<evidence type="ECO:0000313" key="3">
    <source>
        <dbReference type="Proteomes" id="UP000178104"/>
    </source>
</evidence>
<keyword evidence="1" id="KW-1133">Transmembrane helix</keyword>
<keyword evidence="1" id="KW-0812">Transmembrane</keyword>